<dbReference type="OrthoDB" id="10064407at2759"/>
<dbReference type="GO" id="GO:0006520">
    <property type="term" value="P:amino acid metabolic process"/>
    <property type="evidence" value="ECO:0007669"/>
    <property type="project" value="UniProtKB-ARBA"/>
</dbReference>
<evidence type="ECO:0000313" key="4">
    <source>
        <dbReference type="Proteomes" id="UP000319663"/>
    </source>
</evidence>
<dbReference type="InterPro" id="IPR018717">
    <property type="entry name" value="DUF2241"/>
</dbReference>
<reference evidence="3 4" key="1">
    <citation type="submission" date="2019-06" db="EMBL/GenBank/DDBJ databases">
        <title>Wine fermentation using esterase from Monascus purpureus.</title>
        <authorList>
            <person name="Geng C."/>
            <person name="Zhang Y."/>
        </authorList>
    </citation>
    <scope>NUCLEOTIDE SEQUENCE [LARGE SCALE GENOMIC DNA]</scope>
    <source>
        <strain evidence="3">HQ1</strain>
    </source>
</reference>
<dbReference type="Gene3D" id="3.30.2130.10">
    <property type="entry name" value="VC0802-like"/>
    <property type="match status" value="1"/>
</dbReference>
<dbReference type="PANTHER" id="PTHR39199:SF1">
    <property type="entry name" value="BLR5128 PROTEIN"/>
    <property type="match status" value="1"/>
</dbReference>
<dbReference type="PANTHER" id="PTHR39199">
    <property type="entry name" value="BLR5128 PROTEIN"/>
    <property type="match status" value="1"/>
</dbReference>
<dbReference type="SUPFAM" id="SSF55021">
    <property type="entry name" value="ACT-like"/>
    <property type="match status" value="2"/>
</dbReference>
<dbReference type="AlphaFoldDB" id="A0A507QV60"/>
<evidence type="ECO:0008006" key="5">
    <source>
        <dbReference type="Google" id="ProtNLM"/>
    </source>
</evidence>
<dbReference type="InterPro" id="IPR027795">
    <property type="entry name" value="CASTOR_ACT_dom"/>
</dbReference>
<dbReference type="Pfam" id="PF10000">
    <property type="entry name" value="ACT_3"/>
    <property type="match status" value="1"/>
</dbReference>
<gene>
    <name evidence="3" type="ORF">MPDQ_007828</name>
</gene>
<sequence length="129" mass="13991">MPGSGERSLQALLATMKPTLPLHSLQPEMLFREPEGLTIIASKTLAESHGFGCADYVFPCKKLSLTVHSSLEAVGLLAAITNRFAERSISTTVVSGYFHDHIFVAVGSEETAMRVLEEMMEDALVHGCL</sequence>
<dbReference type="GO" id="GO:0046394">
    <property type="term" value="P:carboxylic acid biosynthetic process"/>
    <property type="evidence" value="ECO:0007669"/>
    <property type="project" value="UniProtKB-ARBA"/>
</dbReference>
<feature type="domain" description="CASTOR ACT" evidence="2">
    <location>
        <begin position="64"/>
        <end position="118"/>
    </location>
</feature>
<name>A0A507QV60_MONPU</name>
<keyword evidence="4" id="KW-1185">Reference proteome</keyword>
<accession>A0A507QV60</accession>
<dbReference type="EMBL" id="VIFY01000089">
    <property type="protein sequence ID" value="TQB71065.1"/>
    <property type="molecule type" value="Genomic_DNA"/>
</dbReference>
<protein>
    <recommendedName>
        <fullName evidence="5">DUF2241 domain-containing protein</fullName>
    </recommendedName>
</protein>
<evidence type="ECO:0000259" key="1">
    <source>
        <dbReference type="Pfam" id="PF10000"/>
    </source>
</evidence>
<dbReference type="Proteomes" id="UP000319663">
    <property type="component" value="Unassembled WGS sequence"/>
</dbReference>
<dbReference type="STRING" id="5098.A0A507QV60"/>
<comment type="caution">
    <text evidence="3">The sequence shown here is derived from an EMBL/GenBank/DDBJ whole genome shotgun (WGS) entry which is preliminary data.</text>
</comment>
<organism evidence="3 4">
    <name type="scientific">Monascus purpureus</name>
    <name type="common">Red mold</name>
    <name type="synonym">Monascus anka</name>
    <dbReference type="NCBI Taxonomy" id="5098"/>
    <lineage>
        <taxon>Eukaryota</taxon>
        <taxon>Fungi</taxon>
        <taxon>Dikarya</taxon>
        <taxon>Ascomycota</taxon>
        <taxon>Pezizomycotina</taxon>
        <taxon>Eurotiomycetes</taxon>
        <taxon>Eurotiomycetidae</taxon>
        <taxon>Eurotiales</taxon>
        <taxon>Aspergillaceae</taxon>
        <taxon>Monascus</taxon>
    </lineage>
</organism>
<dbReference type="InterPro" id="IPR045865">
    <property type="entry name" value="ACT-like_dom_sf"/>
</dbReference>
<evidence type="ECO:0000259" key="2">
    <source>
        <dbReference type="Pfam" id="PF13840"/>
    </source>
</evidence>
<proteinExistence type="predicted"/>
<feature type="domain" description="DUF2241" evidence="1">
    <location>
        <begin position="23"/>
        <end position="61"/>
    </location>
</feature>
<evidence type="ECO:0000313" key="3">
    <source>
        <dbReference type="EMBL" id="TQB71065.1"/>
    </source>
</evidence>
<dbReference type="Pfam" id="PF13840">
    <property type="entry name" value="ACT_7"/>
    <property type="match status" value="1"/>
</dbReference>